<evidence type="ECO:0000256" key="4">
    <source>
        <dbReference type="PROSITE-ProRule" id="PRU00335"/>
    </source>
</evidence>
<feature type="compositionally biased region" description="Low complexity" evidence="5">
    <location>
        <begin position="159"/>
        <end position="181"/>
    </location>
</feature>
<evidence type="ECO:0000259" key="6">
    <source>
        <dbReference type="PROSITE" id="PS50977"/>
    </source>
</evidence>
<feature type="region of interest" description="Disordered" evidence="5">
    <location>
        <begin position="149"/>
        <end position="186"/>
    </location>
</feature>
<sequence>MGRLTRAETQRLNRAGILAAAREEFAERGFRDAKIDAIADRAELTRGAVYSNFPGKRALYFAVLADLAERTPKPPPAEPPRTAREALGAFARAWVTRLPLATDRRHGEARLGMDLFPEVLADERTRRPFAQLMKLDALLLGLALERLRPPGPSSPGPSFPGSSFPGSPFPGSSSSGAAGPPWERPGGRMIRVAEAALTTLHGASQMAAAAPGFVEPFDIVGACERLTGLDLGDRWPQPQLVPPAHPADEPWSPPPATDLITGAPAPLTGDGVVAILGLHRLSGAEAAVRAAPPGSEVTVVMVTADPAELAPLARLAIADLCVCLHQAFPPAALPRLRVVCDERGAVAAAAGVPAVADATEVAVRVRAGRIITRAEGLGACHAAAAARTREAPVRDR</sequence>
<dbReference type="InterPro" id="IPR001647">
    <property type="entry name" value="HTH_TetR"/>
</dbReference>
<dbReference type="AlphaFoldDB" id="A0A931DMR6"/>
<dbReference type="Pfam" id="PF00440">
    <property type="entry name" value="TetR_N"/>
    <property type="match status" value="1"/>
</dbReference>
<keyword evidence="2 4" id="KW-0238">DNA-binding</keyword>
<dbReference type="InterPro" id="IPR050109">
    <property type="entry name" value="HTH-type_TetR-like_transc_reg"/>
</dbReference>
<organism evidence="7 8">
    <name type="scientific">Actinomadura viridis</name>
    <dbReference type="NCBI Taxonomy" id="58110"/>
    <lineage>
        <taxon>Bacteria</taxon>
        <taxon>Bacillati</taxon>
        <taxon>Actinomycetota</taxon>
        <taxon>Actinomycetes</taxon>
        <taxon>Streptosporangiales</taxon>
        <taxon>Thermomonosporaceae</taxon>
        <taxon>Actinomadura</taxon>
    </lineage>
</organism>
<reference evidence="7" key="1">
    <citation type="submission" date="2020-11" db="EMBL/GenBank/DDBJ databases">
        <title>Sequencing the genomes of 1000 actinobacteria strains.</title>
        <authorList>
            <person name="Klenk H.-P."/>
        </authorList>
    </citation>
    <scope>NUCLEOTIDE SEQUENCE</scope>
    <source>
        <strain evidence="7">DSM 43175</strain>
    </source>
</reference>
<dbReference type="RefSeq" id="WP_197012922.1">
    <property type="nucleotide sequence ID" value="NZ_BAABES010000016.1"/>
</dbReference>
<gene>
    <name evidence="7" type="ORF">IW256_004579</name>
</gene>
<evidence type="ECO:0000256" key="5">
    <source>
        <dbReference type="SAM" id="MobiDB-lite"/>
    </source>
</evidence>
<keyword evidence="3" id="KW-0804">Transcription</keyword>
<dbReference type="PRINTS" id="PR00455">
    <property type="entry name" value="HTHTETR"/>
</dbReference>
<feature type="domain" description="HTH tetR-type" evidence="6">
    <location>
        <begin position="11"/>
        <end position="71"/>
    </location>
</feature>
<feature type="DNA-binding region" description="H-T-H motif" evidence="4">
    <location>
        <begin position="34"/>
        <end position="53"/>
    </location>
</feature>
<dbReference type="EMBL" id="JADOUA010000001">
    <property type="protein sequence ID" value="MBG6090466.1"/>
    <property type="molecule type" value="Genomic_DNA"/>
</dbReference>
<accession>A0A931DMR6</accession>
<evidence type="ECO:0000313" key="7">
    <source>
        <dbReference type="EMBL" id="MBG6090466.1"/>
    </source>
</evidence>
<name>A0A931DMR6_9ACTN</name>
<dbReference type="Gene3D" id="1.10.357.10">
    <property type="entry name" value="Tetracycline Repressor, domain 2"/>
    <property type="match status" value="1"/>
</dbReference>
<dbReference type="GO" id="GO:0003700">
    <property type="term" value="F:DNA-binding transcription factor activity"/>
    <property type="evidence" value="ECO:0007669"/>
    <property type="project" value="TreeGrafter"/>
</dbReference>
<evidence type="ECO:0000256" key="1">
    <source>
        <dbReference type="ARBA" id="ARBA00023015"/>
    </source>
</evidence>
<protein>
    <submittedName>
        <fullName evidence="7">AcrR family transcriptional regulator</fullName>
    </submittedName>
</protein>
<comment type="caution">
    <text evidence="7">The sequence shown here is derived from an EMBL/GenBank/DDBJ whole genome shotgun (WGS) entry which is preliminary data.</text>
</comment>
<dbReference type="PANTHER" id="PTHR30055">
    <property type="entry name" value="HTH-TYPE TRANSCRIPTIONAL REGULATOR RUTR"/>
    <property type="match status" value="1"/>
</dbReference>
<keyword evidence="8" id="KW-1185">Reference proteome</keyword>
<dbReference type="Proteomes" id="UP000614047">
    <property type="component" value="Unassembled WGS sequence"/>
</dbReference>
<keyword evidence="1" id="KW-0805">Transcription regulation</keyword>
<dbReference type="SUPFAM" id="SSF46689">
    <property type="entry name" value="Homeodomain-like"/>
    <property type="match status" value="1"/>
</dbReference>
<evidence type="ECO:0000313" key="8">
    <source>
        <dbReference type="Proteomes" id="UP000614047"/>
    </source>
</evidence>
<evidence type="ECO:0000256" key="2">
    <source>
        <dbReference type="ARBA" id="ARBA00023125"/>
    </source>
</evidence>
<dbReference type="InterPro" id="IPR009057">
    <property type="entry name" value="Homeodomain-like_sf"/>
</dbReference>
<feature type="compositionally biased region" description="Pro residues" evidence="5">
    <location>
        <begin position="149"/>
        <end position="158"/>
    </location>
</feature>
<proteinExistence type="predicted"/>
<dbReference type="PANTHER" id="PTHR30055:SF234">
    <property type="entry name" value="HTH-TYPE TRANSCRIPTIONAL REGULATOR BETI"/>
    <property type="match status" value="1"/>
</dbReference>
<dbReference type="PROSITE" id="PS50977">
    <property type="entry name" value="HTH_TETR_2"/>
    <property type="match status" value="1"/>
</dbReference>
<evidence type="ECO:0000256" key="3">
    <source>
        <dbReference type="ARBA" id="ARBA00023163"/>
    </source>
</evidence>
<dbReference type="GO" id="GO:0000976">
    <property type="term" value="F:transcription cis-regulatory region binding"/>
    <property type="evidence" value="ECO:0007669"/>
    <property type="project" value="TreeGrafter"/>
</dbReference>